<accession>A0A8S2RWX1</accession>
<gene>
    <name evidence="1" type="ORF">SMN809_LOCUS21344</name>
</gene>
<evidence type="ECO:0000313" key="1">
    <source>
        <dbReference type="EMBL" id="CAF4188403.1"/>
    </source>
</evidence>
<dbReference type="AlphaFoldDB" id="A0A8S2RWX1"/>
<proteinExistence type="predicted"/>
<name>A0A8S2RWX1_9BILA</name>
<reference evidence="1" key="1">
    <citation type="submission" date="2021-02" db="EMBL/GenBank/DDBJ databases">
        <authorList>
            <person name="Nowell W R."/>
        </authorList>
    </citation>
    <scope>NUCLEOTIDE SEQUENCE</scope>
</reference>
<dbReference type="EMBL" id="CAJOBI010016364">
    <property type="protein sequence ID" value="CAF4188403.1"/>
    <property type="molecule type" value="Genomic_DNA"/>
</dbReference>
<evidence type="ECO:0000313" key="2">
    <source>
        <dbReference type="Proteomes" id="UP000676336"/>
    </source>
</evidence>
<comment type="caution">
    <text evidence="1">The sequence shown here is derived from an EMBL/GenBank/DDBJ whole genome shotgun (WGS) entry which is preliminary data.</text>
</comment>
<protein>
    <submittedName>
        <fullName evidence="1">Uncharacterized protein</fullName>
    </submittedName>
</protein>
<dbReference type="Proteomes" id="UP000676336">
    <property type="component" value="Unassembled WGS sequence"/>
</dbReference>
<feature type="non-terminal residue" evidence="1">
    <location>
        <position position="1"/>
    </location>
</feature>
<organism evidence="1 2">
    <name type="scientific">Rotaria magnacalcarata</name>
    <dbReference type="NCBI Taxonomy" id="392030"/>
    <lineage>
        <taxon>Eukaryota</taxon>
        <taxon>Metazoa</taxon>
        <taxon>Spiralia</taxon>
        <taxon>Gnathifera</taxon>
        <taxon>Rotifera</taxon>
        <taxon>Eurotatoria</taxon>
        <taxon>Bdelloidea</taxon>
        <taxon>Philodinida</taxon>
        <taxon>Philodinidae</taxon>
        <taxon>Rotaria</taxon>
    </lineage>
</organism>
<sequence length="68" mass="7928">MNELLVQHGFAVEFDDVKSSTFEPPASTLQTMSSVQSNMRNNYINEELLLRQRDNNIEFNVEENNLKH</sequence>